<accession>A0ACC6T7D0</accession>
<dbReference type="Proteomes" id="UP001480082">
    <property type="component" value="Unassembled WGS sequence"/>
</dbReference>
<proteinExistence type="predicted"/>
<reference evidence="1 2" key="1">
    <citation type="journal article" date="2024" name="Proc. Natl. Acad. Sci. U.S.A.">
        <title>The evolutionary genomics of adaptation to stress in wild rhizobium bacteria.</title>
        <authorList>
            <person name="Kehlet-Delgado H."/>
            <person name="Montoya A.P."/>
            <person name="Jensen K.T."/>
            <person name="Wendlandt C.E."/>
            <person name="Dexheimer C."/>
            <person name="Roberts M."/>
            <person name="Torres Martinez L."/>
            <person name="Friesen M.L."/>
            <person name="Griffitts J.S."/>
            <person name="Porter S.S."/>
        </authorList>
    </citation>
    <scope>NUCLEOTIDE SEQUENCE [LARGE SCALE GENOMIC DNA]</scope>
    <source>
        <strain evidence="1 2">M0468</strain>
    </source>
</reference>
<evidence type="ECO:0000313" key="1">
    <source>
        <dbReference type="EMBL" id="MER9287805.1"/>
    </source>
</evidence>
<evidence type="ECO:0000313" key="2">
    <source>
        <dbReference type="Proteomes" id="UP001480082"/>
    </source>
</evidence>
<organism evidence="1 2">
    <name type="scientific">Mesorhizobium australicum</name>
    <dbReference type="NCBI Taxonomy" id="536018"/>
    <lineage>
        <taxon>Bacteria</taxon>
        <taxon>Pseudomonadati</taxon>
        <taxon>Pseudomonadota</taxon>
        <taxon>Alphaproteobacteria</taxon>
        <taxon>Hyphomicrobiales</taxon>
        <taxon>Phyllobacteriaceae</taxon>
        <taxon>Mesorhizobium</taxon>
    </lineage>
</organism>
<keyword evidence="2" id="KW-1185">Reference proteome</keyword>
<gene>
    <name evidence="1" type="ORF">NKI81_28450</name>
</gene>
<comment type="caution">
    <text evidence="1">The sequence shown here is derived from an EMBL/GenBank/DDBJ whole genome shotgun (WGS) entry which is preliminary data.</text>
</comment>
<name>A0ACC6T7D0_9HYPH</name>
<sequence length="61" mass="6648">MQSDLNPDMTIQQAAEFLAGPYQRQGGRAAVPELRSRFGLSAGDAVEAIRRAQAIRMARAM</sequence>
<protein>
    <submittedName>
        <fullName evidence="1">Uncharacterized protein</fullName>
    </submittedName>
</protein>
<dbReference type="EMBL" id="JAMYRI010000025">
    <property type="protein sequence ID" value="MER9287805.1"/>
    <property type="molecule type" value="Genomic_DNA"/>
</dbReference>